<dbReference type="InterPro" id="IPR001466">
    <property type="entry name" value="Beta-lactam-related"/>
</dbReference>
<dbReference type="AlphaFoldDB" id="A0A0P7KJ31"/>
<dbReference type="InterPro" id="IPR012338">
    <property type="entry name" value="Beta-lactam/transpept-like"/>
</dbReference>
<dbReference type="PANTHER" id="PTHR43283">
    <property type="entry name" value="BETA-LACTAMASE-RELATED"/>
    <property type="match status" value="1"/>
</dbReference>
<organism evidence="2 3">
    <name type="scientific">Aliiroseovarius crassostreae</name>
    <dbReference type="NCBI Taxonomy" id="154981"/>
    <lineage>
        <taxon>Bacteria</taxon>
        <taxon>Pseudomonadati</taxon>
        <taxon>Pseudomonadota</taxon>
        <taxon>Alphaproteobacteria</taxon>
        <taxon>Rhodobacterales</taxon>
        <taxon>Paracoccaceae</taxon>
        <taxon>Aliiroseovarius</taxon>
    </lineage>
</organism>
<gene>
    <name evidence="2" type="ORF">AKJ29_13540</name>
</gene>
<dbReference type="InterPro" id="IPR050789">
    <property type="entry name" value="Diverse_Enzym_Activities"/>
</dbReference>
<sequence>MENLFKRIIKLLLAAFVLVAFLGLWKAEELKRLLAVNTLFSAEKIVQNFSHMKDAFLTVPLSRGDGPVSPLPKGDDLELPDGAQAWITDRSVTALVVLQGGKLRHESYHLDTQADDLRISWSVAKSFLSALMGVLVEQGSVASLDDPVTQYAPSLIGGAYDGATIRNVLNMASGVTFNEDYLDSGSDINRMGRVLALGKSMDDFTAELTERFAQPGETWQYVSIDTHVIGMVIRGATGRTIPDLMNAYITGPMGFEMAPYYLSDGEGVAFVLGGLNLRTRDYARFGQMFLQKGEWQGQQVVPAQWISASTIPSAPTEPGEQQYGYQWWIAPDAPKGEYFARGIYGQYIFIDTNRDVVVAVNAADRGFREQGAHEANINMMRKIAAAAGS</sequence>
<dbReference type="PANTHER" id="PTHR43283:SF14">
    <property type="entry name" value="BLL8153 PROTEIN"/>
    <property type="match status" value="1"/>
</dbReference>
<evidence type="ECO:0000313" key="2">
    <source>
        <dbReference type="EMBL" id="KPN63647.1"/>
    </source>
</evidence>
<dbReference type="Pfam" id="PF00144">
    <property type="entry name" value="Beta-lactamase"/>
    <property type="match status" value="1"/>
</dbReference>
<evidence type="ECO:0000259" key="1">
    <source>
        <dbReference type="Pfam" id="PF00144"/>
    </source>
</evidence>
<dbReference type="EMBL" id="LKBA01000006">
    <property type="protein sequence ID" value="KPN63647.1"/>
    <property type="molecule type" value="Genomic_DNA"/>
</dbReference>
<dbReference type="GO" id="GO:0016787">
    <property type="term" value="F:hydrolase activity"/>
    <property type="evidence" value="ECO:0007669"/>
    <property type="project" value="UniProtKB-KW"/>
</dbReference>
<dbReference type="OrthoDB" id="9814204at2"/>
<dbReference type="Proteomes" id="UP000050471">
    <property type="component" value="Unassembled WGS sequence"/>
</dbReference>
<dbReference type="Gene3D" id="3.40.710.10">
    <property type="entry name" value="DD-peptidase/beta-lactamase superfamily"/>
    <property type="match status" value="1"/>
</dbReference>
<keyword evidence="2" id="KW-0378">Hydrolase</keyword>
<proteinExistence type="predicted"/>
<reference evidence="2 3" key="1">
    <citation type="submission" date="2015-09" db="EMBL/GenBank/DDBJ databases">
        <title>Draft genome sequence of Aliiroseovarius crassostreae CV919-312TSm, the causative agent of Roseovarius Oyster Disease (formerly Juvenile Oyster Disease).</title>
        <authorList>
            <person name="Kessner L."/>
            <person name="Spinard E."/>
            <person name="Nelson D."/>
        </authorList>
    </citation>
    <scope>NUCLEOTIDE SEQUENCE [LARGE SCALE GENOMIC DNA]</scope>
    <source>
        <strain evidence="2 3">CV919-312</strain>
    </source>
</reference>
<evidence type="ECO:0000313" key="3">
    <source>
        <dbReference type="Proteomes" id="UP000050471"/>
    </source>
</evidence>
<accession>A0A0P7KJ31</accession>
<comment type="caution">
    <text evidence="2">The sequence shown here is derived from an EMBL/GenBank/DDBJ whole genome shotgun (WGS) entry which is preliminary data.</text>
</comment>
<dbReference type="RefSeq" id="WP_055190195.1">
    <property type="nucleotide sequence ID" value="NZ_FPBS01000013.1"/>
</dbReference>
<protein>
    <submittedName>
        <fullName evidence="2">6-aminohexanoate hydrolase</fullName>
    </submittedName>
</protein>
<dbReference type="SUPFAM" id="SSF56601">
    <property type="entry name" value="beta-lactamase/transpeptidase-like"/>
    <property type="match status" value="1"/>
</dbReference>
<feature type="domain" description="Beta-lactamase-related" evidence="1">
    <location>
        <begin position="93"/>
        <end position="366"/>
    </location>
</feature>
<dbReference type="STRING" id="154981.AKJ29_13540"/>
<name>A0A0P7KJ31_9RHOB</name>
<keyword evidence="3" id="KW-1185">Reference proteome</keyword>